<feature type="transmembrane region" description="Helical" evidence="9">
    <location>
        <begin position="367"/>
        <end position="388"/>
    </location>
</feature>
<evidence type="ECO:0000256" key="4">
    <source>
        <dbReference type="ARBA" id="ARBA00022475"/>
    </source>
</evidence>
<keyword evidence="6 9" id="KW-1133">Transmembrane helix</keyword>
<feature type="transmembrane region" description="Helical" evidence="9">
    <location>
        <begin position="31"/>
        <end position="48"/>
    </location>
</feature>
<protein>
    <submittedName>
        <fullName evidence="12">Sodium:proton antiporter</fullName>
    </submittedName>
</protein>
<keyword evidence="3" id="KW-0050">Antiport</keyword>
<dbReference type="PANTHER" id="PTHR32507:SF0">
    <property type="entry name" value="NA(+)_H(+) ANTIPORTER 2-RELATED"/>
    <property type="match status" value="1"/>
</dbReference>
<dbReference type="SUPFAM" id="SSF51735">
    <property type="entry name" value="NAD(P)-binding Rossmann-fold domains"/>
    <property type="match status" value="1"/>
</dbReference>
<dbReference type="InterPro" id="IPR038770">
    <property type="entry name" value="Na+/solute_symporter_sf"/>
</dbReference>
<keyword evidence="5 9" id="KW-0812">Transmembrane</keyword>
<evidence type="ECO:0000259" key="10">
    <source>
        <dbReference type="Pfam" id="PF00999"/>
    </source>
</evidence>
<organism evidence="12">
    <name type="scientific">Candidatus Electrothrix aestuarii</name>
    <dbReference type="NCBI Taxonomy" id="3062594"/>
    <lineage>
        <taxon>Bacteria</taxon>
        <taxon>Pseudomonadati</taxon>
        <taxon>Thermodesulfobacteriota</taxon>
        <taxon>Desulfobulbia</taxon>
        <taxon>Desulfobulbales</taxon>
        <taxon>Desulfobulbaceae</taxon>
        <taxon>Candidatus Electrothrix</taxon>
    </lineage>
</organism>
<evidence type="ECO:0000313" key="12">
    <source>
        <dbReference type="EMBL" id="XCN74178.1"/>
    </source>
</evidence>
<keyword evidence="8 9" id="KW-0472">Membrane</keyword>
<accession>A0AAU8LY97</accession>
<keyword evidence="7" id="KW-0406">Ion transport</keyword>
<sequence length="616" mass="67182">MSHDILIQLTGIFILGIMAQWTAWKLHLPSILFLLVAGLLVGPGFGLLHPDQLFGDLLFPMVSLAVAVILYEGGMNLRFRELRKQKIQGVLFQILTLAVLISLVLGTVAAHYIIGFPWPVAALLAAILVVTGPTVIGPMLRHLRLRGRVSSLLKWEGIVVDPLGATLAVLVFTVVRHSRLRDGLEEALIDFGLTFVVGVSFGFIAAAVLILVLRKFWLPDALHNPVSLMLMFASFAAANVVQDEAGLLAVTVMGITLANQNWVSIRHVIEFKETLTTLLISCLFVVLAARLQPEDIRGLGWDSFLFVAFMILVVRPLSILAGTAGSFLPCRERVFMAWMAPRGIVAAAVASVFALELADKGYPEALELVPVTFLMVFATVLIYGLSAVPLSRKFGLSRANPQGILFVGAHKGARAMAQAIMNEGFSVVLIDTDRENVALSRMAGMPAIYGNALAKKTREEIDYGGLGRMLAMTANDAVNALTCSHFLEDFGRQEVYQLSFPFVEEDSRHEAIPQEQHGRLLFGEGLGYFRLNDAFGSDPKIKRTELTKEFDYQAFRAEYGDTAIVLFVLKPNRSIEVCTIDSPVDPVAGDVLISIIQQTSQSLVPIQGSDAGQVVS</sequence>
<dbReference type="InterPro" id="IPR006153">
    <property type="entry name" value="Cation/H_exchanger_TM"/>
</dbReference>
<reference evidence="12" key="1">
    <citation type="journal article" date="2024" name="Syst. Appl. Microbiol.">
        <title>First single-strain enrichments of Electrothrix cable bacteria, description of E. aestuarii sp. nov. and E. rattekaaiensis sp. nov., and proposal of a cable bacteria taxonomy following the rules of the SeqCode.</title>
        <authorList>
            <person name="Plum-Jensen L.E."/>
            <person name="Schramm A."/>
            <person name="Marshall I.P.G."/>
        </authorList>
    </citation>
    <scope>NUCLEOTIDE SEQUENCE</scope>
    <source>
        <strain evidence="12">Rat1</strain>
    </source>
</reference>
<dbReference type="GO" id="GO:0015297">
    <property type="term" value="F:antiporter activity"/>
    <property type="evidence" value="ECO:0007669"/>
    <property type="project" value="UniProtKB-KW"/>
</dbReference>
<keyword evidence="4" id="KW-1003">Cell membrane</keyword>
<dbReference type="Gene3D" id="3.40.50.720">
    <property type="entry name" value="NAD(P)-binding Rossmann-like Domain"/>
    <property type="match status" value="1"/>
</dbReference>
<feature type="domain" description="Cation/H+ exchanger transmembrane" evidence="10">
    <location>
        <begin position="22"/>
        <end position="392"/>
    </location>
</feature>
<dbReference type="Pfam" id="PF00999">
    <property type="entry name" value="Na_H_Exchanger"/>
    <property type="match status" value="1"/>
</dbReference>
<feature type="transmembrane region" description="Helical" evidence="9">
    <location>
        <begin position="120"/>
        <end position="140"/>
    </location>
</feature>
<evidence type="ECO:0000256" key="7">
    <source>
        <dbReference type="ARBA" id="ARBA00023065"/>
    </source>
</evidence>
<feature type="transmembrane region" description="Helical" evidence="9">
    <location>
        <begin position="335"/>
        <end position="355"/>
    </location>
</feature>
<comment type="subcellular location">
    <subcellularLocation>
        <location evidence="1">Cell membrane</location>
        <topology evidence="1">Multi-pass membrane protein</topology>
    </subcellularLocation>
</comment>
<dbReference type="AlphaFoldDB" id="A0AAU8LY97"/>
<feature type="transmembrane region" description="Helical" evidence="9">
    <location>
        <begin position="54"/>
        <end position="71"/>
    </location>
</feature>
<dbReference type="KEGG" id="eaj:Q3M24_05350"/>
<gene>
    <name evidence="12" type="ORF">Q3M24_05350</name>
</gene>
<evidence type="ECO:0000256" key="1">
    <source>
        <dbReference type="ARBA" id="ARBA00004651"/>
    </source>
</evidence>
<feature type="transmembrane region" description="Helical" evidence="9">
    <location>
        <begin position="152"/>
        <end position="175"/>
    </location>
</feature>
<proteinExistence type="predicted"/>
<feature type="transmembrane region" description="Helical" evidence="9">
    <location>
        <begin position="304"/>
        <end position="328"/>
    </location>
</feature>
<reference evidence="12" key="2">
    <citation type="submission" date="2024-06" db="EMBL/GenBank/DDBJ databases">
        <authorList>
            <person name="Plum-Jensen L.E."/>
            <person name="Schramm A."/>
            <person name="Marshall I.P.G."/>
        </authorList>
    </citation>
    <scope>NUCLEOTIDE SEQUENCE</scope>
    <source>
        <strain evidence="12">Rat1</strain>
    </source>
</reference>
<dbReference type="Gene3D" id="1.20.1530.20">
    <property type="match status" value="1"/>
</dbReference>
<dbReference type="GO" id="GO:1902600">
    <property type="term" value="P:proton transmembrane transport"/>
    <property type="evidence" value="ECO:0007669"/>
    <property type="project" value="InterPro"/>
</dbReference>
<dbReference type="Pfam" id="PF02254">
    <property type="entry name" value="TrkA_N"/>
    <property type="match status" value="1"/>
</dbReference>
<dbReference type="InterPro" id="IPR036291">
    <property type="entry name" value="NAD(P)-bd_dom_sf"/>
</dbReference>
<feature type="transmembrane region" description="Helical" evidence="9">
    <location>
        <begin position="91"/>
        <end position="114"/>
    </location>
</feature>
<feature type="transmembrane region" description="Helical" evidence="9">
    <location>
        <begin position="6"/>
        <end position="24"/>
    </location>
</feature>
<feature type="transmembrane region" description="Helical" evidence="9">
    <location>
        <begin position="187"/>
        <end position="213"/>
    </location>
</feature>
<evidence type="ECO:0000256" key="8">
    <source>
        <dbReference type="ARBA" id="ARBA00023136"/>
    </source>
</evidence>
<dbReference type="GO" id="GO:0006813">
    <property type="term" value="P:potassium ion transport"/>
    <property type="evidence" value="ECO:0007669"/>
    <property type="project" value="InterPro"/>
</dbReference>
<evidence type="ECO:0000256" key="9">
    <source>
        <dbReference type="SAM" id="Phobius"/>
    </source>
</evidence>
<dbReference type="EMBL" id="CP159373">
    <property type="protein sequence ID" value="XCN74178.1"/>
    <property type="molecule type" value="Genomic_DNA"/>
</dbReference>
<name>A0AAU8LY97_9BACT</name>
<feature type="domain" description="RCK N-terminal" evidence="11">
    <location>
        <begin position="406"/>
        <end position="490"/>
    </location>
</feature>
<evidence type="ECO:0000256" key="6">
    <source>
        <dbReference type="ARBA" id="ARBA00022989"/>
    </source>
</evidence>
<evidence type="ECO:0000256" key="5">
    <source>
        <dbReference type="ARBA" id="ARBA00022692"/>
    </source>
</evidence>
<keyword evidence="2" id="KW-0813">Transport</keyword>
<dbReference type="GO" id="GO:0005886">
    <property type="term" value="C:plasma membrane"/>
    <property type="evidence" value="ECO:0007669"/>
    <property type="project" value="UniProtKB-SubCell"/>
</dbReference>
<evidence type="ECO:0000256" key="3">
    <source>
        <dbReference type="ARBA" id="ARBA00022449"/>
    </source>
</evidence>
<feature type="transmembrane region" description="Helical" evidence="9">
    <location>
        <begin position="275"/>
        <end position="292"/>
    </location>
</feature>
<evidence type="ECO:0000256" key="2">
    <source>
        <dbReference type="ARBA" id="ARBA00022448"/>
    </source>
</evidence>
<dbReference type="InterPro" id="IPR003148">
    <property type="entry name" value="RCK_N"/>
</dbReference>
<evidence type="ECO:0000259" key="11">
    <source>
        <dbReference type="Pfam" id="PF02254"/>
    </source>
</evidence>
<dbReference type="PANTHER" id="PTHR32507">
    <property type="entry name" value="NA(+)/H(+) ANTIPORTER 1"/>
    <property type="match status" value="1"/>
</dbReference>